<organism evidence="1 2">
    <name type="scientific">Streptomyces aurantiacus JA 4570</name>
    <dbReference type="NCBI Taxonomy" id="1286094"/>
    <lineage>
        <taxon>Bacteria</taxon>
        <taxon>Bacillati</taxon>
        <taxon>Actinomycetota</taxon>
        <taxon>Actinomycetes</taxon>
        <taxon>Kitasatosporales</taxon>
        <taxon>Streptomycetaceae</taxon>
        <taxon>Streptomyces</taxon>
        <taxon>Streptomyces aurantiacus group</taxon>
    </lineage>
</organism>
<accession>S3ZRL7</accession>
<evidence type="ECO:0000313" key="2">
    <source>
        <dbReference type="Proteomes" id="UP000014629"/>
    </source>
</evidence>
<dbReference type="AlphaFoldDB" id="S3ZRL7"/>
<evidence type="ECO:0000313" key="1">
    <source>
        <dbReference type="EMBL" id="EPH41045.1"/>
    </source>
</evidence>
<dbReference type="EMBL" id="AOPZ01000347">
    <property type="protein sequence ID" value="EPH41045.1"/>
    <property type="molecule type" value="Genomic_DNA"/>
</dbReference>
<name>S3ZRL7_9ACTN</name>
<sequence>MNRARAALIEEYRQLLRAQGIDHLTQPRVVSSEERALLWDRIRRQGEQAAADYGDKNLLAEHEHLHGPLEEVEDELPERYAGTAERIERAVHALGFELPGPVYVGEYPHQSFNAQACSVRSGTLLLINSGLDYLLVEVALALGTRILIAERDENGSIRPQRATRAMRRRRDHADENLANSLATYVLHTDPMSGGKQQVDTTARGVMSYLAAGAATDFAVAHEYGHFLAGHLNGSGRRRTGTDWLRKSHAQEFEADEIGMLLSLKAQEYDGQLSALSFGKHITVQGAFLFFAVDHLLNRVRDEVVEIGKEKIVSDHPPSDARAAALRRTLTELEGSHVFQLADAYVASLSAQEDKTLDSLRRLMRDARPDGGH</sequence>
<protein>
    <recommendedName>
        <fullName evidence="3">Peptidase M48 domain-containing protein</fullName>
    </recommendedName>
</protein>
<evidence type="ECO:0008006" key="3">
    <source>
        <dbReference type="Google" id="ProtNLM"/>
    </source>
</evidence>
<reference evidence="1 2" key="1">
    <citation type="submission" date="2013-02" db="EMBL/GenBank/DDBJ databases">
        <title>Draft Genome Sequence of Streptomyces aurantiacus, Which Produces Setomimycin.</title>
        <authorList>
            <person name="Gruening B.A."/>
            <person name="Praeg A."/>
            <person name="Erxleben A."/>
            <person name="Guenther S."/>
            <person name="Mueller M."/>
        </authorList>
    </citation>
    <scope>NUCLEOTIDE SEQUENCE [LARGE SCALE GENOMIC DNA]</scope>
    <source>
        <strain evidence="1 2">JA 4570</strain>
    </source>
</reference>
<comment type="caution">
    <text evidence="1">The sequence shown here is derived from an EMBL/GenBank/DDBJ whole genome shotgun (WGS) entry which is preliminary data.</text>
</comment>
<dbReference type="PATRIC" id="fig|1286094.4.peg.5821"/>
<gene>
    <name evidence="1" type="ORF">STRAU_5889</name>
</gene>
<dbReference type="Proteomes" id="UP000014629">
    <property type="component" value="Unassembled WGS sequence"/>
</dbReference>
<keyword evidence="2" id="KW-1185">Reference proteome</keyword>
<proteinExistence type="predicted"/>